<protein>
    <submittedName>
        <fullName evidence="2">Uncharacterized protein</fullName>
    </submittedName>
</protein>
<name>A0A0J1AW11_9TREE</name>
<reference evidence="2 3" key="1">
    <citation type="submission" date="2015-03" db="EMBL/GenBank/DDBJ databases">
        <title>Genomics and transcriptomics of the oil-accumulating basidiomycete yeast T. oleaginosus allow insights into substrate utilization and the diverse evolutionary trajectories of mating systems in fungi.</title>
        <authorList>
            <consortium name="DOE Joint Genome Institute"/>
            <person name="Kourist R."/>
            <person name="Kracht O."/>
            <person name="Bracharz F."/>
            <person name="Lipzen A."/>
            <person name="Nolan M."/>
            <person name="Ohm R."/>
            <person name="Grigoriev I."/>
            <person name="Sun S."/>
            <person name="Heitman J."/>
            <person name="Bruck T."/>
            <person name="Nowrousian M."/>
        </authorList>
    </citation>
    <scope>NUCLEOTIDE SEQUENCE [LARGE SCALE GENOMIC DNA]</scope>
    <source>
        <strain evidence="2 3">IBC0246</strain>
    </source>
</reference>
<feature type="compositionally biased region" description="Low complexity" evidence="1">
    <location>
        <begin position="91"/>
        <end position="117"/>
    </location>
</feature>
<feature type="compositionally biased region" description="Basic residues" evidence="1">
    <location>
        <begin position="128"/>
        <end position="140"/>
    </location>
</feature>
<feature type="region of interest" description="Disordered" evidence="1">
    <location>
        <begin position="276"/>
        <end position="325"/>
    </location>
</feature>
<feature type="region of interest" description="Disordered" evidence="1">
    <location>
        <begin position="340"/>
        <end position="379"/>
    </location>
</feature>
<feature type="compositionally biased region" description="Low complexity" evidence="1">
    <location>
        <begin position="471"/>
        <end position="489"/>
    </location>
</feature>
<dbReference type="EMBL" id="KQ087258">
    <property type="protein sequence ID" value="KLT39459.1"/>
    <property type="molecule type" value="Genomic_DNA"/>
</dbReference>
<accession>A0A0J1AW11</accession>
<dbReference type="AlphaFoldDB" id="A0A0J1AW11"/>
<evidence type="ECO:0000256" key="1">
    <source>
        <dbReference type="SAM" id="MobiDB-lite"/>
    </source>
</evidence>
<feature type="region of interest" description="Disordered" evidence="1">
    <location>
        <begin position="462"/>
        <end position="517"/>
    </location>
</feature>
<organism evidence="2 3">
    <name type="scientific">Cutaneotrichosporon oleaginosum</name>
    <dbReference type="NCBI Taxonomy" id="879819"/>
    <lineage>
        <taxon>Eukaryota</taxon>
        <taxon>Fungi</taxon>
        <taxon>Dikarya</taxon>
        <taxon>Basidiomycota</taxon>
        <taxon>Agaricomycotina</taxon>
        <taxon>Tremellomycetes</taxon>
        <taxon>Trichosporonales</taxon>
        <taxon>Trichosporonaceae</taxon>
        <taxon>Cutaneotrichosporon</taxon>
    </lineage>
</organism>
<feature type="compositionally biased region" description="Polar residues" evidence="1">
    <location>
        <begin position="30"/>
        <end position="51"/>
    </location>
</feature>
<keyword evidence="3" id="KW-1185">Reference proteome</keyword>
<sequence>MSRTPDGGRGVCVPAHNDSPDTIIAPRPVRTNSTFSSLAPSPQNHATPSDGGTSGYDTPVTDMQSSDGSRRVHSPRTPVARAGSREKRRPSTSSSSSPPSTSTVPTESTTDITTPLPSASGSDSRTSYLHRRSPKSHAHKPNVPVVGRARSDDEPAASGSSVADISGNEGSQGDSVNESSRSGASRTDSGAFASASASASAGSDSSEPFPKPGPRNAVNRIPATVGTSESSSDPGEPAITRLRRPVPSPAVARMPQPTIKDLVTATISELINTAGQADAIHRQERRQASTPRVDGYTSSEQGGSEAKDQLSQLPQRPFGRSRPNSQYFYDRNEWWERGSNQSSRTVHSNHSTHSAHSVHSNHSAHSQTSVRSEPLMSRNEAPTTMMRALSVSGALRPRRTTRPHRAADIEAACRSLIDLTAYPISPLGEVLGLADESSSGLYHPDLTPAWQRIAPRVRNTSALAPHGSFTTRRGSQSLSSPSKSRAPSESSRRSRTSHSHSHAGSGPPTPRLGLVTAPVPAPRDLAADLGGATAHLTPSQIVDLEHAATLGDQLAAYRLGWERRGSAGLPRNASSDSLKSRRSTSGRRISIEIEPSFHDRDYGPGSPQQHGMCFFSGRRINRRN</sequence>
<feature type="compositionally biased region" description="Low complexity" evidence="1">
    <location>
        <begin position="188"/>
        <end position="206"/>
    </location>
</feature>
<dbReference type="GeneID" id="28980445"/>
<dbReference type="RefSeq" id="XP_018275950.1">
    <property type="nucleotide sequence ID" value="XM_018419842.1"/>
</dbReference>
<proteinExistence type="predicted"/>
<feature type="region of interest" description="Disordered" evidence="1">
    <location>
        <begin position="1"/>
        <end position="257"/>
    </location>
</feature>
<feature type="compositionally biased region" description="Polar residues" evidence="1">
    <location>
        <begin position="158"/>
        <end position="187"/>
    </location>
</feature>
<gene>
    <name evidence="2" type="ORF">CC85DRAFT_195462</name>
</gene>
<feature type="compositionally biased region" description="Basic and acidic residues" evidence="1">
    <location>
        <begin position="589"/>
        <end position="602"/>
    </location>
</feature>
<dbReference type="Proteomes" id="UP000053611">
    <property type="component" value="Unassembled WGS sequence"/>
</dbReference>
<evidence type="ECO:0000313" key="3">
    <source>
        <dbReference type="Proteomes" id="UP000053611"/>
    </source>
</evidence>
<feature type="compositionally biased region" description="Low complexity" evidence="1">
    <location>
        <begin position="345"/>
        <end position="366"/>
    </location>
</feature>
<feature type="region of interest" description="Disordered" evidence="1">
    <location>
        <begin position="565"/>
        <end position="624"/>
    </location>
</feature>
<evidence type="ECO:0000313" key="2">
    <source>
        <dbReference type="EMBL" id="KLT39459.1"/>
    </source>
</evidence>